<dbReference type="PANTHER" id="PTHR12098">
    <property type="entry name" value="E3 UBIQUITIN-PROTEIN LIGASE PELLINO-RELATED"/>
    <property type="match status" value="1"/>
</dbReference>
<dbReference type="Pfam" id="PF20723">
    <property type="entry name" value="Pellino_RING"/>
    <property type="match status" value="1"/>
</dbReference>
<dbReference type="InterPro" id="IPR048334">
    <property type="entry name" value="Pellino_FHA"/>
</dbReference>
<feature type="domain" description="Pellino RING" evidence="4">
    <location>
        <begin position="300"/>
        <end position="455"/>
    </location>
</feature>
<evidence type="ECO:0000256" key="2">
    <source>
        <dbReference type="ARBA" id="ARBA00022553"/>
    </source>
</evidence>
<name>A0A673XH66_SALTR</name>
<protein>
    <submittedName>
        <fullName evidence="5">Pellino E3 ubiquitin protein ligase family member 3</fullName>
    </submittedName>
</protein>
<dbReference type="OMA" id="ACRIDID"/>
<reference evidence="5" key="1">
    <citation type="submission" date="2025-08" db="UniProtKB">
        <authorList>
            <consortium name="Ensembl"/>
        </authorList>
    </citation>
    <scope>IDENTIFICATION</scope>
</reference>
<dbReference type="InterPro" id="IPR048335">
    <property type="entry name" value="Pellino_RING"/>
</dbReference>
<feature type="domain" description="Pellino FHA" evidence="3">
    <location>
        <begin position="99"/>
        <end position="295"/>
    </location>
</feature>
<dbReference type="PANTHER" id="PTHR12098:SF9">
    <property type="entry name" value="E3 UBIQUITIN-PROTEIN LIGASE PELLINO HOMOLOG 3"/>
    <property type="match status" value="1"/>
</dbReference>
<dbReference type="Ensembl" id="ENSSTUT00000020743.1">
    <property type="protein sequence ID" value="ENSSTUP00000019736.1"/>
    <property type="gene ID" value="ENSSTUG00000008783.1"/>
</dbReference>
<accession>A0A673XH66</accession>
<evidence type="ECO:0000313" key="5">
    <source>
        <dbReference type="Ensembl" id="ENSSTUP00000019736.1"/>
    </source>
</evidence>
<dbReference type="InParanoid" id="A0A673XH66"/>
<comment type="similarity">
    <text evidence="1">Belongs to the pellino family.</text>
</comment>
<sequence>MLLHPSTRYSTLLNTAPHCSTLLHSTPHCSTLLHSTPLYSTLLHSTPHCSTLLPSTPHNSTLFCCTLFYNSMNHLLCSISYILSPVLTHMFYFLCSISYIGRSTENMIDFVVTDTAGSSTSGGGGQGQGAGPGCGVRGQGQVVVGEGGGGGGQSVQSTISRYACRIMCERSAPYTARIYAAGFDSSKNIFLGERAAKWRTSDGLMDGLTTNGVLVMHPAGEFVSEPAPGVWREISVCGNVFALRETRSAQQRGTLVENESNTLQDGSLIDLCGATLLWRTPSGLRRTPTLKQLETLRQELNAARPQCPVGFNTLAFPSLARREIVDKKQPWVYVNCGHVHGYHNWGYRKDKGHNVGPGGTAPASTGERECPMCRRVGPYVPLWLGCEGGLYLDAGPPTHAFCPCGHVCSEKTVVGWSQIPLPHGTHAFHAACPFCGTWLTGEHGHIKLIFQGPVD</sequence>
<reference evidence="5" key="2">
    <citation type="submission" date="2025-09" db="UniProtKB">
        <authorList>
            <consortium name="Ensembl"/>
        </authorList>
    </citation>
    <scope>IDENTIFICATION</scope>
</reference>
<evidence type="ECO:0000256" key="1">
    <source>
        <dbReference type="ARBA" id="ARBA00005639"/>
    </source>
</evidence>
<dbReference type="Proteomes" id="UP000472277">
    <property type="component" value="Chromosome 8"/>
</dbReference>
<dbReference type="AlphaFoldDB" id="A0A673XH66"/>
<organism evidence="5 6">
    <name type="scientific">Salmo trutta</name>
    <name type="common">Brown trout</name>
    <dbReference type="NCBI Taxonomy" id="8032"/>
    <lineage>
        <taxon>Eukaryota</taxon>
        <taxon>Metazoa</taxon>
        <taxon>Chordata</taxon>
        <taxon>Craniata</taxon>
        <taxon>Vertebrata</taxon>
        <taxon>Euteleostomi</taxon>
        <taxon>Actinopterygii</taxon>
        <taxon>Neopterygii</taxon>
        <taxon>Teleostei</taxon>
        <taxon>Protacanthopterygii</taxon>
        <taxon>Salmoniformes</taxon>
        <taxon>Salmonidae</taxon>
        <taxon>Salmoninae</taxon>
        <taxon>Salmo</taxon>
    </lineage>
</organism>
<evidence type="ECO:0000313" key="6">
    <source>
        <dbReference type="Proteomes" id="UP000472277"/>
    </source>
</evidence>
<dbReference type="GO" id="GO:0070534">
    <property type="term" value="P:protein K63-linked ubiquitination"/>
    <property type="evidence" value="ECO:0007669"/>
    <property type="project" value="TreeGrafter"/>
</dbReference>
<keyword evidence="6" id="KW-1185">Reference proteome</keyword>
<dbReference type="GO" id="GO:0008592">
    <property type="term" value="P:regulation of Toll signaling pathway"/>
    <property type="evidence" value="ECO:0007669"/>
    <property type="project" value="InterPro"/>
</dbReference>
<dbReference type="GO" id="GO:0061630">
    <property type="term" value="F:ubiquitin protein ligase activity"/>
    <property type="evidence" value="ECO:0007669"/>
    <property type="project" value="InterPro"/>
</dbReference>
<keyword evidence="2" id="KW-0597">Phosphoprotein</keyword>
<dbReference type="GeneTree" id="ENSGT00950000183050"/>
<proteinExistence type="inferred from homology"/>
<gene>
    <name evidence="5" type="primary">PELI3</name>
</gene>
<dbReference type="InterPro" id="IPR006800">
    <property type="entry name" value="Pellino_fam"/>
</dbReference>
<dbReference type="Pfam" id="PF04710">
    <property type="entry name" value="Pellino_FHA"/>
    <property type="match status" value="1"/>
</dbReference>
<evidence type="ECO:0000259" key="4">
    <source>
        <dbReference type="Pfam" id="PF20723"/>
    </source>
</evidence>
<evidence type="ECO:0000259" key="3">
    <source>
        <dbReference type="Pfam" id="PF04710"/>
    </source>
</evidence>